<dbReference type="PRINTS" id="PR00455">
    <property type="entry name" value="HTHTETR"/>
</dbReference>
<dbReference type="InterPro" id="IPR000182">
    <property type="entry name" value="GNAT_dom"/>
</dbReference>
<dbReference type="EMBL" id="RFFG01000006">
    <property type="protein sequence ID" value="RMI47025.1"/>
    <property type="molecule type" value="Genomic_DNA"/>
</dbReference>
<dbReference type="Pfam" id="PF00440">
    <property type="entry name" value="TetR_N"/>
    <property type="match status" value="1"/>
</dbReference>
<dbReference type="Proteomes" id="UP000282674">
    <property type="component" value="Unassembled WGS sequence"/>
</dbReference>
<dbReference type="InterPro" id="IPR023772">
    <property type="entry name" value="DNA-bd_HTH_TetR-type_CS"/>
</dbReference>
<evidence type="ECO:0000256" key="3">
    <source>
        <dbReference type="ARBA" id="ARBA00023163"/>
    </source>
</evidence>
<dbReference type="Pfam" id="PF00583">
    <property type="entry name" value="Acetyltransf_1"/>
    <property type="match status" value="1"/>
</dbReference>
<dbReference type="InterPro" id="IPR016181">
    <property type="entry name" value="Acyl_CoA_acyltransferase"/>
</dbReference>
<accession>A0A3M2MEG4</accession>
<evidence type="ECO:0000313" key="8">
    <source>
        <dbReference type="Proteomes" id="UP000282674"/>
    </source>
</evidence>
<dbReference type="InterPro" id="IPR050109">
    <property type="entry name" value="HTH-type_TetR-like_transc_reg"/>
</dbReference>
<dbReference type="PANTHER" id="PTHR30055:SF238">
    <property type="entry name" value="MYCOFACTOCIN BIOSYNTHESIS TRANSCRIPTIONAL REGULATOR MFTR-RELATED"/>
    <property type="match status" value="1"/>
</dbReference>
<dbReference type="InterPro" id="IPR009057">
    <property type="entry name" value="Homeodomain-like_sf"/>
</dbReference>
<protein>
    <submittedName>
        <fullName evidence="7">GNAT family N-acetyltransferase</fullName>
    </submittedName>
</protein>
<dbReference type="CDD" id="cd04301">
    <property type="entry name" value="NAT_SF"/>
    <property type="match status" value="1"/>
</dbReference>
<dbReference type="Pfam" id="PF17754">
    <property type="entry name" value="TetR_C_14"/>
    <property type="match status" value="1"/>
</dbReference>
<keyword evidence="8" id="KW-1185">Reference proteome</keyword>
<dbReference type="InterPro" id="IPR001647">
    <property type="entry name" value="HTH_TetR"/>
</dbReference>
<feature type="domain" description="HTH tetR-type" evidence="5">
    <location>
        <begin position="9"/>
        <end position="69"/>
    </location>
</feature>
<dbReference type="PANTHER" id="PTHR30055">
    <property type="entry name" value="HTH-TYPE TRANSCRIPTIONAL REGULATOR RUTR"/>
    <property type="match status" value="1"/>
</dbReference>
<dbReference type="GO" id="GO:0016747">
    <property type="term" value="F:acyltransferase activity, transferring groups other than amino-acyl groups"/>
    <property type="evidence" value="ECO:0007669"/>
    <property type="project" value="InterPro"/>
</dbReference>
<keyword evidence="7" id="KW-0808">Transferase</keyword>
<organism evidence="7 8">
    <name type="scientific">Actinomadura harenae</name>
    <dbReference type="NCBI Taxonomy" id="2483351"/>
    <lineage>
        <taxon>Bacteria</taxon>
        <taxon>Bacillati</taxon>
        <taxon>Actinomycetota</taxon>
        <taxon>Actinomycetes</taxon>
        <taxon>Streptosporangiales</taxon>
        <taxon>Thermomonosporaceae</taxon>
        <taxon>Actinomadura</taxon>
    </lineage>
</organism>
<evidence type="ECO:0000259" key="6">
    <source>
        <dbReference type="PROSITE" id="PS51186"/>
    </source>
</evidence>
<dbReference type="Gene3D" id="1.10.357.10">
    <property type="entry name" value="Tetracycline Repressor, domain 2"/>
    <property type="match status" value="1"/>
</dbReference>
<gene>
    <name evidence="7" type="ORF">EBO15_05250</name>
</gene>
<comment type="caution">
    <text evidence="7">The sequence shown here is derived from an EMBL/GenBank/DDBJ whole genome shotgun (WGS) entry which is preliminary data.</text>
</comment>
<dbReference type="Gene3D" id="1.10.10.60">
    <property type="entry name" value="Homeodomain-like"/>
    <property type="match status" value="1"/>
</dbReference>
<dbReference type="Gene3D" id="3.40.630.30">
    <property type="match status" value="1"/>
</dbReference>
<dbReference type="GO" id="GO:0000976">
    <property type="term" value="F:transcription cis-regulatory region binding"/>
    <property type="evidence" value="ECO:0007669"/>
    <property type="project" value="TreeGrafter"/>
</dbReference>
<feature type="domain" description="N-acetyltransferase" evidence="6">
    <location>
        <begin position="214"/>
        <end position="357"/>
    </location>
</feature>
<dbReference type="SUPFAM" id="SSF55729">
    <property type="entry name" value="Acyl-CoA N-acyltransferases (Nat)"/>
    <property type="match status" value="1"/>
</dbReference>
<evidence type="ECO:0000259" key="5">
    <source>
        <dbReference type="PROSITE" id="PS50977"/>
    </source>
</evidence>
<keyword evidence="1" id="KW-0805">Transcription regulation</keyword>
<keyword evidence="3" id="KW-0804">Transcription</keyword>
<dbReference type="GO" id="GO:0003700">
    <property type="term" value="F:DNA-binding transcription factor activity"/>
    <property type="evidence" value="ECO:0007669"/>
    <property type="project" value="TreeGrafter"/>
</dbReference>
<feature type="DNA-binding region" description="H-T-H motif" evidence="4">
    <location>
        <begin position="32"/>
        <end position="51"/>
    </location>
</feature>
<dbReference type="InterPro" id="IPR041347">
    <property type="entry name" value="MftR_C"/>
</dbReference>
<evidence type="ECO:0000256" key="4">
    <source>
        <dbReference type="PROSITE-ProRule" id="PRU00335"/>
    </source>
</evidence>
<evidence type="ECO:0000256" key="1">
    <source>
        <dbReference type="ARBA" id="ARBA00023015"/>
    </source>
</evidence>
<reference evidence="7 8" key="1">
    <citation type="submission" date="2018-10" db="EMBL/GenBank/DDBJ databases">
        <title>Isolation from soil.</title>
        <authorList>
            <person name="Hu J."/>
        </authorList>
    </citation>
    <scope>NUCLEOTIDE SEQUENCE [LARGE SCALE GENOMIC DNA]</scope>
    <source>
        <strain evidence="7 8">NEAU-Ht49</strain>
    </source>
</reference>
<name>A0A3M2MEG4_9ACTN</name>
<dbReference type="PROSITE" id="PS51186">
    <property type="entry name" value="GNAT"/>
    <property type="match status" value="1"/>
</dbReference>
<dbReference type="AlphaFoldDB" id="A0A3M2MEG4"/>
<keyword evidence="2 4" id="KW-0238">DNA-binding</keyword>
<evidence type="ECO:0000313" key="7">
    <source>
        <dbReference type="EMBL" id="RMI47025.1"/>
    </source>
</evidence>
<dbReference type="PROSITE" id="PS50977">
    <property type="entry name" value="HTH_TETR_2"/>
    <property type="match status" value="1"/>
</dbReference>
<dbReference type="SUPFAM" id="SSF46689">
    <property type="entry name" value="Homeodomain-like"/>
    <property type="match status" value="1"/>
</dbReference>
<evidence type="ECO:0000256" key="2">
    <source>
        <dbReference type="ARBA" id="ARBA00023125"/>
    </source>
</evidence>
<sequence>MGLRERTRRAVRRELAGLALRMFVERGYEATTVEDIAAAAGLSKRSFFRYFPAKEDVLFGDVEDLAVQIADEVRTRPQGESAWECLHAVLREWEPRLHTAQRDLDALRLIETTPPLRARLHQKRDELRALVAAALRERPGADLDAFTADLLTAAAGAALDAASREWLRTDGTADRAALIDRAFAALAPAPARTAEPRRFRLDAPLGVLPVPEDHGFRNPAPSDVPALGDLMWRAYQGTPDQADAGADVPAAIEEIGLLFAGEHGRFVPSASFLAEDGEGRPVAASLVTLWKGVPLLAYLFTSPDHVGQGLGRRLALASMHALADQGHELLSLAVTEDNVRARRLYESIGFVPHVPSA</sequence>
<proteinExistence type="predicted"/>
<dbReference type="PROSITE" id="PS01081">
    <property type="entry name" value="HTH_TETR_1"/>
    <property type="match status" value="1"/>
</dbReference>